<gene>
    <name evidence="5" type="ORF">NDU88_005491</name>
</gene>
<feature type="compositionally biased region" description="Acidic residues" evidence="3">
    <location>
        <begin position="144"/>
        <end position="155"/>
    </location>
</feature>
<name>A0AAV7WX70_PLEWA</name>
<evidence type="ECO:0000259" key="4">
    <source>
        <dbReference type="Pfam" id="PF13359"/>
    </source>
</evidence>
<reference evidence="5" key="1">
    <citation type="journal article" date="2022" name="bioRxiv">
        <title>Sequencing and chromosome-scale assembly of the giantPleurodeles waltlgenome.</title>
        <authorList>
            <person name="Brown T."/>
            <person name="Elewa A."/>
            <person name="Iarovenko S."/>
            <person name="Subramanian E."/>
            <person name="Araus A.J."/>
            <person name="Petzold A."/>
            <person name="Susuki M."/>
            <person name="Suzuki K.-i.T."/>
            <person name="Hayashi T."/>
            <person name="Toyoda A."/>
            <person name="Oliveira C."/>
            <person name="Osipova E."/>
            <person name="Leigh N.D."/>
            <person name="Simon A."/>
            <person name="Yun M.H."/>
        </authorList>
    </citation>
    <scope>NUCLEOTIDE SEQUENCE</scope>
    <source>
        <strain evidence="5">20211129_DDA</strain>
        <tissue evidence="5">Liver</tissue>
    </source>
</reference>
<feature type="region of interest" description="Disordered" evidence="3">
    <location>
        <begin position="143"/>
        <end position="168"/>
    </location>
</feature>
<feature type="domain" description="DDE Tnp4" evidence="4">
    <location>
        <begin position="74"/>
        <end position="118"/>
    </location>
</feature>
<evidence type="ECO:0000256" key="2">
    <source>
        <dbReference type="ARBA" id="ARBA00022723"/>
    </source>
</evidence>
<comment type="cofactor">
    <cofactor evidence="1">
        <name>a divalent metal cation</name>
        <dbReference type="ChEBI" id="CHEBI:60240"/>
    </cofactor>
</comment>
<sequence>MGIPSSLGGHPQLGLRRLLCPASQVLPPFATVGALPAVDPQDPHVLGDGGGFGHSEAHFYAMGHITNIIGAIDVFRNRKSFHSMNVQMVCLADQYISHVNTKYPGSVHDAFMLRNSSIPYVMAELQMHREDEARVGHVAAVDPVDSEDEEAEDKDEDNRSAIIQQYFQ</sequence>
<evidence type="ECO:0000313" key="6">
    <source>
        <dbReference type="Proteomes" id="UP001066276"/>
    </source>
</evidence>
<evidence type="ECO:0000313" key="5">
    <source>
        <dbReference type="EMBL" id="KAJ1217904.1"/>
    </source>
</evidence>
<comment type="caution">
    <text evidence="5">The sequence shown here is derived from an EMBL/GenBank/DDBJ whole genome shotgun (WGS) entry which is preliminary data.</text>
</comment>
<evidence type="ECO:0000256" key="1">
    <source>
        <dbReference type="ARBA" id="ARBA00001968"/>
    </source>
</evidence>
<dbReference type="AlphaFoldDB" id="A0AAV7WX70"/>
<keyword evidence="2" id="KW-0479">Metal-binding</keyword>
<dbReference type="InterPro" id="IPR027806">
    <property type="entry name" value="HARBI1_dom"/>
</dbReference>
<dbReference type="Proteomes" id="UP001066276">
    <property type="component" value="Chromosome 1_1"/>
</dbReference>
<keyword evidence="6" id="KW-1185">Reference proteome</keyword>
<protein>
    <recommendedName>
        <fullName evidence="4">DDE Tnp4 domain-containing protein</fullName>
    </recommendedName>
</protein>
<evidence type="ECO:0000256" key="3">
    <source>
        <dbReference type="SAM" id="MobiDB-lite"/>
    </source>
</evidence>
<dbReference type="GO" id="GO:0046872">
    <property type="term" value="F:metal ion binding"/>
    <property type="evidence" value="ECO:0007669"/>
    <property type="project" value="UniProtKB-KW"/>
</dbReference>
<proteinExistence type="predicted"/>
<dbReference type="Pfam" id="PF13359">
    <property type="entry name" value="DDE_Tnp_4"/>
    <property type="match status" value="1"/>
</dbReference>
<organism evidence="5 6">
    <name type="scientific">Pleurodeles waltl</name>
    <name type="common">Iberian ribbed newt</name>
    <dbReference type="NCBI Taxonomy" id="8319"/>
    <lineage>
        <taxon>Eukaryota</taxon>
        <taxon>Metazoa</taxon>
        <taxon>Chordata</taxon>
        <taxon>Craniata</taxon>
        <taxon>Vertebrata</taxon>
        <taxon>Euteleostomi</taxon>
        <taxon>Amphibia</taxon>
        <taxon>Batrachia</taxon>
        <taxon>Caudata</taxon>
        <taxon>Salamandroidea</taxon>
        <taxon>Salamandridae</taxon>
        <taxon>Pleurodelinae</taxon>
        <taxon>Pleurodeles</taxon>
    </lineage>
</organism>
<dbReference type="EMBL" id="JANPWB010000001">
    <property type="protein sequence ID" value="KAJ1217904.1"/>
    <property type="molecule type" value="Genomic_DNA"/>
</dbReference>
<accession>A0AAV7WX70</accession>